<evidence type="ECO:0000259" key="3">
    <source>
        <dbReference type="PROSITE" id="PS51844"/>
    </source>
</evidence>
<keyword evidence="2" id="KW-0067">ATP-binding</keyword>
<organism evidence="4 5">
    <name type="scientific">Panagrellus redivivus</name>
    <name type="common">Microworm</name>
    <dbReference type="NCBI Taxonomy" id="6233"/>
    <lineage>
        <taxon>Eukaryota</taxon>
        <taxon>Metazoa</taxon>
        <taxon>Ecdysozoa</taxon>
        <taxon>Nematoda</taxon>
        <taxon>Chromadorea</taxon>
        <taxon>Rhabditida</taxon>
        <taxon>Tylenchina</taxon>
        <taxon>Panagrolaimomorpha</taxon>
        <taxon>Panagrolaimoidea</taxon>
        <taxon>Panagrolaimidae</taxon>
        <taxon>Panagrellus</taxon>
    </lineage>
</organism>
<dbReference type="PROSITE" id="PS51844">
    <property type="entry name" value="SH3_LIKE"/>
    <property type="match status" value="1"/>
</dbReference>
<dbReference type="SUPFAM" id="SSF50084">
    <property type="entry name" value="Myosin S1 fragment, N-terminal domain"/>
    <property type="match status" value="1"/>
</dbReference>
<dbReference type="GO" id="GO:0051015">
    <property type="term" value="F:actin filament binding"/>
    <property type="evidence" value="ECO:0007669"/>
    <property type="project" value="InterPro"/>
</dbReference>
<accession>A0A7E4ZZL4</accession>
<proteinExistence type="predicted"/>
<keyword evidence="4" id="KW-1185">Reference proteome</keyword>
<evidence type="ECO:0000313" key="5">
    <source>
        <dbReference type="WBParaSite" id="Pan_g5567.t1"/>
    </source>
</evidence>
<dbReference type="AlphaFoldDB" id="A0A7E4ZZL4"/>
<dbReference type="Gene3D" id="2.30.30.360">
    <property type="entry name" value="Myosin S1 fragment, N-terminal"/>
    <property type="match status" value="1"/>
</dbReference>
<dbReference type="WBParaSite" id="Pan_g5567.t1">
    <property type="protein sequence ID" value="Pan_g5567.t1"/>
    <property type="gene ID" value="Pan_g5567"/>
</dbReference>
<evidence type="ECO:0000256" key="2">
    <source>
        <dbReference type="ARBA" id="ARBA00022840"/>
    </source>
</evidence>
<dbReference type="GO" id="GO:0016459">
    <property type="term" value="C:myosin complex"/>
    <property type="evidence" value="ECO:0007669"/>
    <property type="project" value="InterPro"/>
</dbReference>
<dbReference type="Pfam" id="PF02736">
    <property type="entry name" value="Myosin_N"/>
    <property type="match status" value="1"/>
</dbReference>
<protein>
    <submittedName>
        <fullName evidence="5">Myosin N-terminal SH3-like domain-containing protein</fullName>
    </submittedName>
</protein>
<feature type="domain" description="Myosin N-terminal SH3-like" evidence="3">
    <location>
        <begin position="25"/>
        <end position="75"/>
    </location>
</feature>
<dbReference type="InterPro" id="IPR004009">
    <property type="entry name" value="SH3_Myosin"/>
</dbReference>
<dbReference type="Proteomes" id="UP000492821">
    <property type="component" value="Unassembled WGS sequence"/>
</dbReference>
<dbReference type="InterPro" id="IPR008989">
    <property type="entry name" value="Myosin_S1_N"/>
</dbReference>
<name>A0A7E4ZZL4_PANRE</name>
<evidence type="ECO:0000313" key="4">
    <source>
        <dbReference type="Proteomes" id="UP000492821"/>
    </source>
</evidence>
<reference evidence="5" key="2">
    <citation type="submission" date="2020-10" db="UniProtKB">
        <authorList>
            <consortium name="WormBaseParasite"/>
        </authorList>
    </citation>
    <scope>IDENTIFICATION</scope>
</reference>
<evidence type="ECO:0000256" key="1">
    <source>
        <dbReference type="ARBA" id="ARBA00022741"/>
    </source>
</evidence>
<dbReference type="GO" id="GO:0003774">
    <property type="term" value="F:cytoskeletal motor activity"/>
    <property type="evidence" value="ECO:0007669"/>
    <property type="project" value="InterPro"/>
</dbReference>
<sequence length="157" mass="17500">MSSNSGQQASDKSASFCPTLPADEAKKSYTWVPHETEGFALGRIVGKSDDTIIVDLVESGVRMEVPSKDCQPVNPPKCDNVEDTTDLKCTPEASVNVHDSYSKCMNPDDDDNVSVTESEQEFQRDLAKLDEYGEMFDAHTENLKRINRMYEASLKKK</sequence>
<reference evidence="4" key="1">
    <citation type="journal article" date="2013" name="Genetics">
        <title>The draft genome and transcriptome of Panagrellus redivivus are shaped by the harsh demands of a free-living lifestyle.</title>
        <authorList>
            <person name="Srinivasan J."/>
            <person name="Dillman A.R."/>
            <person name="Macchietto M.G."/>
            <person name="Heikkinen L."/>
            <person name="Lakso M."/>
            <person name="Fracchia K.M."/>
            <person name="Antoshechkin I."/>
            <person name="Mortazavi A."/>
            <person name="Wong G."/>
            <person name="Sternberg P.W."/>
        </authorList>
    </citation>
    <scope>NUCLEOTIDE SEQUENCE [LARGE SCALE GENOMIC DNA]</scope>
    <source>
        <strain evidence="4">MT8872</strain>
    </source>
</reference>
<keyword evidence="1" id="KW-0547">Nucleotide-binding</keyword>
<dbReference type="GO" id="GO:0005524">
    <property type="term" value="F:ATP binding"/>
    <property type="evidence" value="ECO:0007669"/>
    <property type="project" value="UniProtKB-KW"/>
</dbReference>